<accession>A0A9D2S7G8</accession>
<evidence type="ECO:0000256" key="2">
    <source>
        <dbReference type="SAM" id="SignalP"/>
    </source>
</evidence>
<feature type="compositionally biased region" description="Low complexity" evidence="1">
    <location>
        <begin position="32"/>
        <end position="43"/>
    </location>
</feature>
<evidence type="ECO:0000256" key="1">
    <source>
        <dbReference type="SAM" id="MobiDB-lite"/>
    </source>
</evidence>
<name>A0A9D2S7G8_9FIRM</name>
<evidence type="ECO:0000313" key="4">
    <source>
        <dbReference type="Proteomes" id="UP000824211"/>
    </source>
</evidence>
<comment type="caution">
    <text evidence="3">The sequence shown here is derived from an EMBL/GenBank/DDBJ whole genome shotgun (WGS) entry which is preliminary data.</text>
</comment>
<keyword evidence="2" id="KW-0732">Signal</keyword>
<dbReference type="AlphaFoldDB" id="A0A9D2S7G8"/>
<feature type="chain" id="PRO_5038383740" description="Lipoprotein" evidence="2">
    <location>
        <begin position="23"/>
        <end position="215"/>
    </location>
</feature>
<protein>
    <recommendedName>
        <fullName evidence="5">Lipoprotein</fullName>
    </recommendedName>
</protein>
<feature type="signal peptide" evidence="2">
    <location>
        <begin position="1"/>
        <end position="22"/>
    </location>
</feature>
<proteinExistence type="predicted"/>
<evidence type="ECO:0000313" key="3">
    <source>
        <dbReference type="EMBL" id="HJB58786.1"/>
    </source>
</evidence>
<dbReference type="PROSITE" id="PS51257">
    <property type="entry name" value="PROKAR_LIPOPROTEIN"/>
    <property type="match status" value="1"/>
</dbReference>
<dbReference type="EMBL" id="DWXX01000069">
    <property type="protein sequence ID" value="HJB58786.1"/>
    <property type="molecule type" value="Genomic_DNA"/>
</dbReference>
<dbReference type="Gene3D" id="2.160.20.110">
    <property type="match status" value="1"/>
</dbReference>
<feature type="compositionally biased region" description="Acidic residues" evidence="1">
    <location>
        <begin position="48"/>
        <end position="73"/>
    </location>
</feature>
<feature type="region of interest" description="Disordered" evidence="1">
    <location>
        <begin position="23"/>
        <end position="73"/>
    </location>
</feature>
<reference evidence="3" key="1">
    <citation type="journal article" date="2021" name="PeerJ">
        <title>Extensive microbial diversity within the chicken gut microbiome revealed by metagenomics and culture.</title>
        <authorList>
            <person name="Gilroy R."/>
            <person name="Ravi A."/>
            <person name="Getino M."/>
            <person name="Pursley I."/>
            <person name="Horton D.L."/>
            <person name="Alikhan N.F."/>
            <person name="Baker D."/>
            <person name="Gharbi K."/>
            <person name="Hall N."/>
            <person name="Watson M."/>
            <person name="Adriaenssens E.M."/>
            <person name="Foster-Nyarko E."/>
            <person name="Jarju S."/>
            <person name="Secka A."/>
            <person name="Antonio M."/>
            <person name="Oren A."/>
            <person name="Chaudhuri R.R."/>
            <person name="La Ragione R."/>
            <person name="Hildebrand F."/>
            <person name="Pallen M.J."/>
        </authorList>
    </citation>
    <scope>NUCLEOTIDE SEQUENCE</scope>
    <source>
        <strain evidence="3">ChiHjej9B8-13557</strain>
    </source>
</reference>
<organism evidence="3 4">
    <name type="scientific">Candidatus Faecalibacterium faecipullorum</name>
    <dbReference type="NCBI Taxonomy" id="2838578"/>
    <lineage>
        <taxon>Bacteria</taxon>
        <taxon>Bacillati</taxon>
        <taxon>Bacillota</taxon>
        <taxon>Clostridia</taxon>
        <taxon>Eubacteriales</taxon>
        <taxon>Oscillospiraceae</taxon>
        <taxon>Faecalibacterium</taxon>
    </lineage>
</organism>
<sequence length="215" mass="23186">MKLQRIFAVTAVAAFTLSTLTACPWDNEEPGSSSSSSSNSSTRPSHDDDNDDSGDDDTSSSTPEEPEDMGFTYDEETGYTITSSEGLMNWAKQENVTTADCTLDADVEVSNWTKIGDKDNPYTGTFNGNGKTISGLDAPLFYTVAGTVKNLTIQGMIDEDFAGGVARVNNGTIENCTINTYLTDCEYEFALNKEKQPVLVKKGSAEQAVNRLLGH</sequence>
<evidence type="ECO:0008006" key="5">
    <source>
        <dbReference type="Google" id="ProtNLM"/>
    </source>
</evidence>
<dbReference type="Proteomes" id="UP000824211">
    <property type="component" value="Unassembled WGS sequence"/>
</dbReference>
<reference evidence="3" key="2">
    <citation type="submission" date="2021-04" db="EMBL/GenBank/DDBJ databases">
        <authorList>
            <person name="Gilroy R."/>
        </authorList>
    </citation>
    <scope>NUCLEOTIDE SEQUENCE</scope>
    <source>
        <strain evidence="3">ChiHjej9B8-13557</strain>
    </source>
</reference>
<gene>
    <name evidence="3" type="ORF">H9771_03850</name>
</gene>
<feature type="non-terminal residue" evidence="3">
    <location>
        <position position="215"/>
    </location>
</feature>